<name>A0A0D5NNG8_9BACL</name>
<dbReference type="STRING" id="1126833.VN24_20205"/>
<dbReference type="Pfam" id="PF14069">
    <property type="entry name" value="SpoVIF"/>
    <property type="match status" value="1"/>
</dbReference>
<sequence>MSYQKFGIRPDLVERVKLKMKNPVLKERVKLALHGVNKYDLQDRAKVRKLIRTSAAILNEKLTEVQEEQLTAFVLSQKIDPSSTIHLIKLWGMFR</sequence>
<dbReference type="GO" id="GO:0004674">
    <property type="term" value="F:protein serine/threonine kinase activity"/>
    <property type="evidence" value="ECO:0007669"/>
    <property type="project" value="UniProtKB-KW"/>
</dbReference>
<evidence type="ECO:0000313" key="2">
    <source>
        <dbReference type="Proteomes" id="UP000032633"/>
    </source>
</evidence>
<keyword evidence="1" id="KW-0808">Transferase</keyword>
<evidence type="ECO:0000313" key="1">
    <source>
        <dbReference type="EMBL" id="AJY76468.1"/>
    </source>
</evidence>
<dbReference type="InterPro" id="IPR025942">
    <property type="entry name" value="SpoVIF"/>
</dbReference>
<dbReference type="Proteomes" id="UP000032633">
    <property type="component" value="Chromosome"/>
</dbReference>
<accession>A0A0D5NNG8</accession>
<reference evidence="1 2" key="1">
    <citation type="journal article" date="2015" name="J. Biotechnol.">
        <title>Complete genome sequence of Paenibacillus beijingensis 7188(T) (=DSM 24997(T)), a novel rhizobacterium from jujube garden soil.</title>
        <authorList>
            <person name="Kwak Y."/>
            <person name="Shin J.H."/>
        </authorList>
    </citation>
    <scope>NUCLEOTIDE SEQUENCE [LARGE SCALE GENOMIC DNA]</scope>
    <source>
        <strain evidence="1 2">DSM 24997</strain>
    </source>
</reference>
<dbReference type="RefSeq" id="WP_045671894.1">
    <property type="nucleotide sequence ID" value="NZ_CP011058.1"/>
</dbReference>
<protein>
    <submittedName>
        <fullName evidence="1">Serine/threonine protein kinase</fullName>
    </submittedName>
</protein>
<organism evidence="1 2">
    <name type="scientific">Paenibacillus beijingensis</name>
    <dbReference type="NCBI Taxonomy" id="1126833"/>
    <lineage>
        <taxon>Bacteria</taxon>
        <taxon>Bacillati</taxon>
        <taxon>Bacillota</taxon>
        <taxon>Bacilli</taxon>
        <taxon>Bacillales</taxon>
        <taxon>Paenibacillaceae</taxon>
        <taxon>Paenibacillus</taxon>
    </lineage>
</organism>
<keyword evidence="2" id="KW-1185">Reference proteome</keyword>
<keyword evidence="1" id="KW-0723">Serine/threonine-protein kinase</keyword>
<keyword evidence="1" id="KW-0418">Kinase</keyword>
<dbReference type="EMBL" id="CP011058">
    <property type="protein sequence ID" value="AJY76468.1"/>
    <property type="molecule type" value="Genomic_DNA"/>
</dbReference>
<dbReference type="AlphaFoldDB" id="A0A0D5NNG8"/>
<gene>
    <name evidence="1" type="ORF">VN24_20205</name>
</gene>
<proteinExistence type="predicted"/>
<dbReference type="OrthoDB" id="2623024at2"/>
<reference evidence="2" key="2">
    <citation type="submission" date="2015-03" db="EMBL/GenBank/DDBJ databases">
        <title>Genome sequence of Paenibacillus beijingensis strain DSM 24997T.</title>
        <authorList>
            <person name="Kwak Y."/>
            <person name="Shin J.-H."/>
        </authorList>
    </citation>
    <scope>NUCLEOTIDE SEQUENCE [LARGE SCALE GENOMIC DNA]</scope>
    <source>
        <strain evidence="2">DSM 24997</strain>
    </source>
</reference>
<dbReference type="PATRIC" id="fig|1126833.4.peg.4445"/>
<dbReference type="KEGG" id="pbj:VN24_20205"/>
<dbReference type="HOGENOM" id="CLU_2371798_0_0_9"/>